<organism evidence="2 3">
    <name type="scientific">Corynebacterium timonense</name>
    <dbReference type="NCBI Taxonomy" id="441500"/>
    <lineage>
        <taxon>Bacteria</taxon>
        <taxon>Bacillati</taxon>
        <taxon>Actinomycetota</taxon>
        <taxon>Actinomycetes</taxon>
        <taxon>Mycobacteriales</taxon>
        <taxon>Corynebacteriaceae</taxon>
        <taxon>Corynebacterium</taxon>
    </lineage>
</organism>
<sequence>MKAPKARAAAAAAALTVTLAPAAHAVAPTQGSPAPSAAPTITPYSAMVEILSCRYYPTRPWCPNNSRYA</sequence>
<dbReference type="Proteomes" id="UP000182237">
    <property type="component" value="Chromosome I"/>
</dbReference>
<keyword evidence="1" id="KW-0732">Signal</keyword>
<reference evidence="2 3" key="1">
    <citation type="submission" date="2016-10" db="EMBL/GenBank/DDBJ databases">
        <authorList>
            <person name="de Groot N.N."/>
        </authorList>
    </citation>
    <scope>NUCLEOTIDE SEQUENCE [LARGE SCALE GENOMIC DNA]</scope>
    <source>
        <strain evidence="2 3">DSM 45434</strain>
    </source>
</reference>
<protein>
    <submittedName>
        <fullName evidence="2">Uncharacterized protein</fullName>
    </submittedName>
</protein>
<dbReference type="EMBL" id="LT629765">
    <property type="protein sequence ID" value="SDS11437.1"/>
    <property type="molecule type" value="Genomic_DNA"/>
</dbReference>
<name>A0A1H1PK13_9CORY</name>
<dbReference type="RefSeq" id="WP_155860882.1">
    <property type="nucleotide sequence ID" value="NZ_LT629765.1"/>
</dbReference>
<evidence type="ECO:0000313" key="2">
    <source>
        <dbReference type="EMBL" id="SDS11437.1"/>
    </source>
</evidence>
<feature type="chain" id="PRO_5009256627" evidence="1">
    <location>
        <begin position="26"/>
        <end position="69"/>
    </location>
</feature>
<dbReference type="AlphaFoldDB" id="A0A1H1PK13"/>
<feature type="signal peptide" evidence="1">
    <location>
        <begin position="1"/>
        <end position="25"/>
    </location>
</feature>
<evidence type="ECO:0000313" key="3">
    <source>
        <dbReference type="Proteomes" id="UP000182237"/>
    </source>
</evidence>
<keyword evidence="3" id="KW-1185">Reference proteome</keyword>
<gene>
    <name evidence="2" type="ORF">SAMN04488539_1036</name>
</gene>
<accession>A0A1H1PK13</accession>
<proteinExistence type="predicted"/>
<dbReference type="STRING" id="1203190.GCA_000312345_02126"/>
<evidence type="ECO:0000256" key="1">
    <source>
        <dbReference type="SAM" id="SignalP"/>
    </source>
</evidence>